<dbReference type="EMBL" id="CALNXI010001984">
    <property type="protein sequence ID" value="CAH3180866.1"/>
    <property type="molecule type" value="Genomic_DNA"/>
</dbReference>
<dbReference type="SUPFAM" id="SSF57184">
    <property type="entry name" value="Growth factor receptor domain"/>
    <property type="match status" value="1"/>
</dbReference>
<dbReference type="Pfam" id="PF00219">
    <property type="entry name" value="IGFBP"/>
    <property type="match status" value="1"/>
</dbReference>
<protein>
    <recommendedName>
        <fullName evidence="8">IGFBP N-terminal domain-containing protein</fullName>
    </recommendedName>
</protein>
<evidence type="ECO:0000313" key="10">
    <source>
        <dbReference type="Proteomes" id="UP001159427"/>
    </source>
</evidence>
<accession>A0ABN8RNB5</accession>
<keyword evidence="6" id="KW-0472">Membrane</keyword>
<evidence type="ECO:0000256" key="2">
    <source>
        <dbReference type="ARBA" id="ARBA00022525"/>
    </source>
</evidence>
<dbReference type="InterPro" id="IPR009030">
    <property type="entry name" value="Growth_fac_rcpt_cys_sf"/>
</dbReference>
<evidence type="ECO:0000256" key="1">
    <source>
        <dbReference type="ARBA" id="ARBA00004613"/>
    </source>
</evidence>
<dbReference type="PANTHER" id="PTHR14186:SF20">
    <property type="entry name" value="CYSTEINE-RICH MOTOR NEURON 1 PROTEIN-LIKE"/>
    <property type="match status" value="1"/>
</dbReference>
<feature type="domain" description="IGFBP N-terminal" evidence="8">
    <location>
        <begin position="28"/>
        <end position="99"/>
    </location>
</feature>
<feature type="non-terminal residue" evidence="9">
    <location>
        <position position="1"/>
    </location>
</feature>
<evidence type="ECO:0000256" key="3">
    <source>
        <dbReference type="ARBA" id="ARBA00022729"/>
    </source>
</evidence>
<keyword evidence="6" id="KW-1133">Transmembrane helix</keyword>
<dbReference type="Proteomes" id="UP001159427">
    <property type="component" value="Unassembled WGS sequence"/>
</dbReference>
<dbReference type="PANTHER" id="PTHR14186">
    <property type="entry name" value="INSULIN-LIKE GROWTH FACTOR BINDING PROTEIN-RELATED"/>
    <property type="match status" value="1"/>
</dbReference>
<evidence type="ECO:0000259" key="8">
    <source>
        <dbReference type="SMART" id="SM00121"/>
    </source>
</evidence>
<organism evidence="9 10">
    <name type="scientific">Porites evermanni</name>
    <dbReference type="NCBI Taxonomy" id="104178"/>
    <lineage>
        <taxon>Eukaryota</taxon>
        <taxon>Metazoa</taxon>
        <taxon>Cnidaria</taxon>
        <taxon>Anthozoa</taxon>
        <taxon>Hexacorallia</taxon>
        <taxon>Scleractinia</taxon>
        <taxon>Fungiina</taxon>
        <taxon>Poritidae</taxon>
        <taxon>Porites</taxon>
    </lineage>
</organism>
<gene>
    <name evidence="9" type="ORF">PEVE_00013164</name>
</gene>
<keyword evidence="4" id="KW-1015">Disulfide bond</keyword>
<feature type="signal peptide" evidence="7">
    <location>
        <begin position="1"/>
        <end position="20"/>
    </location>
</feature>
<sequence length="254" mass="27660">ALTWGYALIITIAILTTCDAVITEKGVLGCKPCSIDNCKNETNCLLGSTMDLCNCCTKCFRINGQKCGGIGYIVGRCGKGLKCNLAYATYTNPVGYCVPVLNPTTTPVQKPLTRRPFFATTLHDWVNLDQQSGVPRHDIPGVPINSVAENNPRIEQKSPENDDKYFVHSAGSWNMEIVNDHDTPRAPLRPKNATQNTTQTSNPKRQRTVNKGTSADDFISDISPAVIFVAVTGGVFLCLVGLLFLPTSHRSLQN</sequence>
<dbReference type="SMART" id="SM00121">
    <property type="entry name" value="IB"/>
    <property type="match status" value="1"/>
</dbReference>
<feature type="compositionally biased region" description="Polar residues" evidence="5">
    <location>
        <begin position="192"/>
        <end position="213"/>
    </location>
</feature>
<reference evidence="9 10" key="1">
    <citation type="submission" date="2022-05" db="EMBL/GenBank/DDBJ databases">
        <authorList>
            <consortium name="Genoscope - CEA"/>
            <person name="William W."/>
        </authorList>
    </citation>
    <scope>NUCLEOTIDE SEQUENCE [LARGE SCALE GENOMIC DNA]</scope>
</reference>
<evidence type="ECO:0000313" key="9">
    <source>
        <dbReference type="EMBL" id="CAH3180866.1"/>
    </source>
</evidence>
<keyword evidence="3 7" id="KW-0732">Signal</keyword>
<keyword evidence="6" id="KW-0812">Transmembrane</keyword>
<feature type="transmembrane region" description="Helical" evidence="6">
    <location>
        <begin position="225"/>
        <end position="245"/>
    </location>
</feature>
<evidence type="ECO:0000256" key="4">
    <source>
        <dbReference type="ARBA" id="ARBA00023157"/>
    </source>
</evidence>
<proteinExistence type="predicted"/>
<evidence type="ECO:0000256" key="6">
    <source>
        <dbReference type="SAM" id="Phobius"/>
    </source>
</evidence>
<comment type="caution">
    <text evidence="9">The sequence shown here is derived from an EMBL/GenBank/DDBJ whole genome shotgun (WGS) entry which is preliminary data.</text>
</comment>
<name>A0ABN8RNB5_9CNID</name>
<evidence type="ECO:0000256" key="7">
    <source>
        <dbReference type="SAM" id="SignalP"/>
    </source>
</evidence>
<keyword evidence="10" id="KW-1185">Reference proteome</keyword>
<dbReference type="InterPro" id="IPR000867">
    <property type="entry name" value="IGFBP-like"/>
</dbReference>
<dbReference type="Gene3D" id="4.10.40.20">
    <property type="match status" value="1"/>
</dbReference>
<keyword evidence="2" id="KW-0964">Secreted</keyword>
<feature type="region of interest" description="Disordered" evidence="5">
    <location>
        <begin position="179"/>
        <end position="215"/>
    </location>
</feature>
<comment type="subcellular location">
    <subcellularLocation>
        <location evidence="1">Secreted</location>
    </subcellularLocation>
</comment>
<dbReference type="InterPro" id="IPR011390">
    <property type="entry name" value="IGFBP_rP_mac25"/>
</dbReference>
<feature type="chain" id="PRO_5047165507" description="IGFBP N-terminal domain-containing protein" evidence="7">
    <location>
        <begin position="21"/>
        <end position="254"/>
    </location>
</feature>
<evidence type="ECO:0000256" key="5">
    <source>
        <dbReference type="SAM" id="MobiDB-lite"/>
    </source>
</evidence>